<protein>
    <submittedName>
        <fullName evidence="2">Glycosyltransferase involved in cell wall bisynthesis</fullName>
    </submittedName>
</protein>
<dbReference type="SUPFAM" id="SSF53448">
    <property type="entry name" value="Nucleotide-diphospho-sugar transferases"/>
    <property type="match status" value="1"/>
</dbReference>
<accession>A0A1M5S5C0</accession>
<dbReference type="PANTHER" id="PTHR22916">
    <property type="entry name" value="GLYCOSYLTRANSFERASE"/>
    <property type="match status" value="1"/>
</dbReference>
<keyword evidence="3" id="KW-1185">Reference proteome</keyword>
<dbReference type="STRING" id="947013.SAMN04488109_3734"/>
<keyword evidence="2" id="KW-0808">Transferase</keyword>
<dbReference type="EMBL" id="FQWQ01000002">
    <property type="protein sequence ID" value="SHH33163.1"/>
    <property type="molecule type" value="Genomic_DNA"/>
</dbReference>
<gene>
    <name evidence="2" type="ORF">SAMN04488109_3734</name>
</gene>
<dbReference type="AlphaFoldDB" id="A0A1M5S5C0"/>
<dbReference type="Gene3D" id="3.90.550.10">
    <property type="entry name" value="Spore Coat Polysaccharide Biosynthesis Protein SpsA, Chain A"/>
    <property type="match status" value="1"/>
</dbReference>
<reference evidence="2 3" key="1">
    <citation type="submission" date="2016-11" db="EMBL/GenBank/DDBJ databases">
        <authorList>
            <person name="Jaros S."/>
            <person name="Januszkiewicz K."/>
            <person name="Wedrychowicz H."/>
        </authorList>
    </citation>
    <scope>NUCLEOTIDE SEQUENCE [LARGE SCALE GENOMIC DNA]</scope>
    <source>
        <strain evidence="2 3">DSM 24574</strain>
    </source>
</reference>
<dbReference type="Pfam" id="PF00535">
    <property type="entry name" value="Glycos_transf_2"/>
    <property type="match status" value="1"/>
</dbReference>
<dbReference type="PANTHER" id="PTHR22916:SF3">
    <property type="entry name" value="UDP-GLCNAC:BETAGAL BETA-1,3-N-ACETYLGLUCOSAMINYLTRANSFERASE-LIKE PROTEIN 1"/>
    <property type="match status" value="1"/>
</dbReference>
<dbReference type="Proteomes" id="UP000184212">
    <property type="component" value="Unassembled WGS sequence"/>
</dbReference>
<organism evidence="2 3">
    <name type="scientific">Chryseolinea serpens</name>
    <dbReference type="NCBI Taxonomy" id="947013"/>
    <lineage>
        <taxon>Bacteria</taxon>
        <taxon>Pseudomonadati</taxon>
        <taxon>Bacteroidota</taxon>
        <taxon>Cytophagia</taxon>
        <taxon>Cytophagales</taxon>
        <taxon>Fulvivirgaceae</taxon>
        <taxon>Chryseolinea</taxon>
    </lineage>
</organism>
<evidence type="ECO:0000313" key="2">
    <source>
        <dbReference type="EMBL" id="SHH33163.1"/>
    </source>
</evidence>
<sequence>MERPLVTIICLCYNHAAFVEEALKSVFDQTYPNLQVIVVDDASTDNSIEVIRRILAQHPNIQLLALPQNLGNCKAFNQGLRLATGEYVVDFATDDVMLPERIEKQLQLFSQLDSTYGVVFTDANYIDTQGQVFRQHYDYLFAKKLLADIPQGDVYRDVLSTYFIASPTMLVRKKVFDELQGYDETLAYEDFDFWVRSARQYKYAFFPDRLTNVRRKHQSLSSGWYKRGDPQLHSTYLVCEKAQHLNRDAGDKQALLKRVRYELRQSVFSENHKEAKLFYNLLTTLESPSKSDRLLLGLMKSKLPLAKLRLFYQRWRY</sequence>
<dbReference type="OrthoDB" id="396512at2"/>
<proteinExistence type="predicted"/>
<feature type="domain" description="Glycosyltransferase 2-like" evidence="1">
    <location>
        <begin position="7"/>
        <end position="178"/>
    </location>
</feature>
<dbReference type="RefSeq" id="WP_073136829.1">
    <property type="nucleotide sequence ID" value="NZ_FQWQ01000002.1"/>
</dbReference>
<evidence type="ECO:0000259" key="1">
    <source>
        <dbReference type="Pfam" id="PF00535"/>
    </source>
</evidence>
<dbReference type="GO" id="GO:0016758">
    <property type="term" value="F:hexosyltransferase activity"/>
    <property type="evidence" value="ECO:0007669"/>
    <property type="project" value="UniProtKB-ARBA"/>
</dbReference>
<dbReference type="InterPro" id="IPR001173">
    <property type="entry name" value="Glyco_trans_2-like"/>
</dbReference>
<name>A0A1M5S5C0_9BACT</name>
<evidence type="ECO:0000313" key="3">
    <source>
        <dbReference type="Proteomes" id="UP000184212"/>
    </source>
</evidence>
<dbReference type="InterPro" id="IPR029044">
    <property type="entry name" value="Nucleotide-diphossugar_trans"/>
</dbReference>